<accession>A0A645IXF0</accession>
<protein>
    <submittedName>
        <fullName evidence="8">Uncharacterized protein</fullName>
    </submittedName>
</protein>
<dbReference type="PANTHER" id="PTHR30047">
    <property type="entry name" value="HIGH-AFFINITY CHOLINE TRANSPORT PROTEIN-RELATED"/>
    <property type="match status" value="1"/>
</dbReference>
<dbReference type="GO" id="GO:0022857">
    <property type="term" value="F:transmembrane transporter activity"/>
    <property type="evidence" value="ECO:0007669"/>
    <property type="project" value="InterPro"/>
</dbReference>
<dbReference type="GO" id="GO:0005886">
    <property type="term" value="C:plasma membrane"/>
    <property type="evidence" value="ECO:0007669"/>
    <property type="project" value="UniProtKB-SubCell"/>
</dbReference>
<dbReference type="EMBL" id="VSSQ01117413">
    <property type="protein sequence ID" value="MPN51873.1"/>
    <property type="molecule type" value="Genomic_DNA"/>
</dbReference>
<reference evidence="8" key="1">
    <citation type="submission" date="2019-08" db="EMBL/GenBank/DDBJ databases">
        <authorList>
            <person name="Kucharzyk K."/>
            <person name="Murdoch R.W."/>
            <person name="Higgins S."/>
            <person name="Loffler F."/>
        </authorList>
    </citation>
    <scope>NUCLEOTIDE SEQUENCE</scope>
</reference>
<keyword evidence="5 7" id="KW-1133">Transmembrane helix</keyword>
<dbReference type="PANTHER" id="PTHR30047:SF7">
    <property type="entry name" value="HIGH-AFFINITY CHOLINE TRANSPORT PROTEIN"/>
    <property type="match status" value="1"/>
</dbReference>
<name>A0A645IXF0_9ZZZZ</name>
<keyword evidence="6 7" id="KW-0472">Membrane</keyword>
<evidence type="ECO:0000256" key="2">
    <source>
        <dbReference type="ARBA" id="ARBA00022448"/>
    </source>
</evidence>
<evidence type="ECO:0000313" key="8">
    <source>
        <dbReference type="EMBL" id="MPN51873.1"/>
    </source>
</evidence>
<proteinExistence type="predicted"/>
<comment type="subcellular location">
    <subcellularLocation>
        <location evidence="1">Cell membrane</location>
        <topology evidence="1">Multi-pass membrane protein</topology>
    </subcellularLocation>
</comment>
<sequence length="90" mass="9414">MRKPFNPSSGFVPLIGDRALSRKFGDIVDTFSIFALAGGIAGSLGYGILQLSRGVDIIFGIPSSTFIYCLVAAAHRTEADSACSAGWSQA</sequence>
<evidence type="ECO:0000256" key="6">
    <source>
        <dbReference type="ARBA" id="ARBA00023136"/>
    </source>
</evidence>
<keyword evidence="2" id="KW-0813">Transport</keyword>
<dbReference type="AlphaFoldDB" id="A0A645IXF0"/>
<evidence type="ECO:0000256" key="1">
    <source>
        <dbReference type="ARBA" id="ARBA00004651"/>
    </source>
</evidence>
<keyword evidence="3" id="KW-1003">Cell membrane</keyword>
<feature type="transmembrane region" description="Helical" evidence="7">
    <location>
        <begin position="27"/>
        <end position="49"/>
    </location>
</feature>
<keyword evidence="4 7" id="KW-0812">Transmembrane</keyword>
<evidence type="ECO:0000256" key="4">
    <source>
        <dbReference type="ARBA" id="ARBA00022692"/>
    </source>
</evidence>
<organism evidence="8">
    <name type="scientific">bioreactor metagenome</name>
    <dbReference type="NCBI Taxonomy" id="1076179"/>
    <lineage>
        <taxon>unclassified sequences</taxon>
        <taxon>metagenomes</taxon>
        <taxon>ecological metagenomes</taxon>
    </lineage>
</organism>
<evidence type="ECO:0000256" key="3">
    <source>
        <dbReference type="ARBA" id="ARBA00022475"/>
    </source>
</evidence>
<evidence type="ECO:0000256" key="7">
    <source>
        <dbReference type="SAM" id="Phobius"/>
    </source>
</evidence>
<gene>
    <name evidence="8" type="ORF">SDC9_199523</name>
</gene>
<dbReference type="InterPro" id="IPR000060">
    <property type="entry name" value="BCCT_transptr"/>
</dbReference>
<dbReference type="Pfam" id="PF02028">
    <property type="entry name" value="BCCT"/>
    <property type="match status" value="1"/>
</dbReference>
<comment type="caution">
    <text evidence="8">The sequence shown here is derived from an EMBL/GenBank/DDBJ whole genome shotgun (WGS) entry which is preliminary data.</text>
</comment>
<evidence type="ECO:0000256" key="5">
    <source>
        <dbReference type="ARBA" id="ARBA00022989"/>
    </source>
</evidence>